<feature type="chain" id="PRO_5025532449" evidence="1">
    <location>
        <begin position="24"/>
        <end position="188"/>
    </location>
</feature>
<dbReference type="AlphaFoldDB" id="A0A6A3AN05"/>
<keyword evidence="1" id="KW-0732">Signal</keyword>
<dbReference type="Gene3D" id="1.25.40.10">
    <property type="entry name" value="Tetratricopeptide repeat domain"/>
    <property type="match status" value="1"/>
</dbReference>
<evidence type="ECO:0000313" key="3">
    <source>
        <dbReference type="Proteomes" id="UP000436088"/>
    </source>
</evidence>
<organism evidence="2 3">
    <name type="scientific">Hibiscus syriacus</name>
    <name type="common">Rose of Sharon</name>
    <dbReference type="NCBI Taxonomy" id="106335"/>
    <lineage>
        <taxon>Eukaryota</taxon>
        <taxon>Viridiplantae</taxon>
        <taxon>Streptophyta</taxon>
        <taxon>Embryophyta</taxon>
        <taxon>Tracheophyta</taxon>
        <taxon>Spermatophyta</taxon>
        <taxon>Magnoliopsida</taxon>
        <taxon>eudicotyledons</taxon>
        <taxon>Gunneridae</taxon>
        <taxon>Pentapetalae</taxon>
        <taxon>rosids</taxon>
        <taxon>malvids</taxon>
        <taxon>Malvales</taxon>
        <taxon>Malvaceae</taxon>
        <taxon>Malvoideae</taxon>
        <taxon>Hibiscus</taxon>
    </lineage>
</organism>
<sequence length="188" mass="21173">MAQNHLAPPGLILHCLSRLPCLACSVPPLIDELKSTELTHIKYCCEVSKPTEPLFTLIINNLAYAQDFVSIENIMENLKREKACRLSGDFFQNVVKNMGTSEVESDGRSRPLFMTGHETWPGVKTFNVVLSLLMNNKLFDVVHEVYVKAPDLGIENEAYTLDILVKGLCENGKLEFTFQLLDGFPKQR</sequence>
<proteinExistence type="predicted"/>
<name>A0A6A3AN05_HIBSY</name>
<dbReference type="EMBL" id="VEPZ02000994">
    <property type="protein sequence ID" value="KAE8704212.1"/>
    <property type="molecule type" value="Genomic_DNA"/>
</dbReference>
<gene>
    <name evidence="2" type="ORF">F3Y22_tig00110458pilonHSYRG00237</name>
</gene>
<dbReference type="Proteomes" id="UP000436088">
    <property type="component" value="Unassembled WGS sequence"/>
</dbReference>
<reference evidence="2" key="1">
    <citation type="submission" date="2019-09" db="EMBL/GenBank/DDBJ databases">
        <title>Draft genome information of white flower Hibiscus syriacus.</title>
        <authorList>
            <person name="Kim Y.-M."/>
        </authorList>
    </citation>
    <scope>NUCLEOTIDE SEQUENCE [LARGE SCALE GENOMIC DNA]</scope>
    <source>
        <strain evidence="2">YM2019G1</strain>
    </source>
</reference>
<evidence type="ECO:0000256" key="1">
    <source>
        <dbReference type="SAM" id="SignalP"/>
    </source>
</evidence>
<keyword evidence="3" id="KW-1185">Reference proteome</keyword>
<dbReference type="OrthoDB" id="185373at2759"/>
<feature type="signal peptide" evidence="1">
    <location>
        <begin position="1"/>
        <end position="23"/>
    </location>
</feature>
<evidence type="ECO:0000313" key="2">
    <source>
        <dbReference type="EMBL" id="KAE8704212.1"/>
    </source>
</evidence>
<comment type="caution">
    <text evidence="2">The sequence shown here is derived from an EMBL/GenBank/DDBJ whole genome shotgun (WGS) entry which is preliminary data.</text>
</comment>
<protein>
    <submittedName>
        <fullName evidence="2">Anter-specific proline-rich protein APG</fullName>
    </submittedName>
</protein>
<accession>A0A6A3AN05</accession>
<dbReference type="InterPro" id="IPR011990">
    <property type="entry name" value="TPR-like_helical_dom_sf"/>
</dbReference>